<dbReference type="InterPro" id="IPR036890">
    <property type="entry name" value="HATPase_C_sf"/>
</dbReference>
<dbReference type="Gene3D" id="3.30.450.20">
    <property type="entry name" value="PAS domain"/>
    <property type="match status" value="1"/>
</dbReference>
<dbReference type="CDD" id="cd00130">
    <property type="entry name" value="PAS"/>
    <property type="match status" value="1"/>
</dbReference>
<dbReference type="SUPFAM" id="SSF55785">
    <property type="entry name" value="PYP-like sensor domain (PAS domain)"/>
    <property type="match status" value="1"/>
</dbReference>
<keyword evidence="2" id="KW-0808">Transferase</keyword>
<dbReference type="EMBL" id="RZHH01000002">
    <property type="protein sequence ID" value="RYJ14248.1"/>
    <property type="molecule type" value="Genomic_DNA"/>
</dbReference>
<dbReference type="NCBIfam" id="TIGR00229">
    <property type="entry name" value="sensory_box"/>
    <property type="match status" value="1"/>
</dbReference>
<comment type="caution">
    <text evidence="2">The sequence shown here is derived from an EMBL/GenBank/DDBJ whole genome shotgun (WGS) entry which is preliminary data.</text>
</comment>
<dbReference type="InterPro" id="IPR035965">
    <property type="entry name" value="PAS-like_dom_sf"/>
</dbReference>
<accession>A0A482TG68</accession>
<dbReference type="RefSeq" id="WP_006054006.1">
    <property type="nucleotide sequence ID" value="NZ_RZHH01000002.1"/>
</dbReference>
<dbReference type="PANTHER" id="PTHR43065">
    <property type="entry name" value="SENSOR HISTIDINE KINASE"/>
    <property type="match status" value="1"/>
</dbReference>
<dbReference type="AlphaFoldDB" id="A0A482TG68"/>
<reference evidence="2 3" key="1">
    <citation type="submission" date="2018-12" db="EMBL/GenBank/DDBJ databases">
        <title>Genome analysis provides insights into bioremediation potentialities of Halogeometricum borinquense strain N11.</title>
        <authorList>
            <person name="Najjari A."/>
            <person name="Youssef N."/>
            <person name="Fhoula I."/>
            <person name="Ben Dhia O."/>
            <person name="Mahjoubi M."/>
            <person name="Ouzari H.I."/>
            <person name="Cherif A."/>
        </authorList>
    </citation>
    <scope>NUCLEOTIDE SEQUENCE [LARGE SCALE GENOMIC DNA]</scope>
    <source>
        <strain evidence="2 3">N11</strain>
    </source>
</reference>
<evidence type="ECO:0000259" key="1">
    <source>
        <dbReference type="PROSITE" id="PS50109"/>
    </source>
</evidence>
<dbReference type="Proteomes" id="UP000294028">
    <property type="component" value="Unassembled WGS sequence"/>
</dbReference>
<dbReference type="SMART" id="SM00387">
    <property type="entry name" value="HATPase_c"/>
    <property type="match status" value="1"/>
</dbReference>
<evidence type="ECO:0000313" key="2">
    <source>
        <dbReference type="EMBL" id="RYJ14248.1"/>
    </source>
</evidence>
<sequence length="350" mass="39279">MDTGRLVEEVEEDPFAYLPVLVVVTRPDEDGVPVIEDCNDRFLERLGYDYESVIGRRVTEFYTAESAANHLHGGYERARRGDYDREERDFLTADGNVISTVVRATPRRVDGEVVGVVAVYVDVTEQKWREQHVNVLNRVMRHNIRNDLNVLHGHAEMLAQHDDESVVESANVVGRAVERWLSLTEKATEIERLFEETTDRSAHLPKLLHEVQTAVEMGWPDATIQIEQQVADVHVSSRLSAVIDELCENGVKHTSCDSPEVRIDASRVDGNWVKICVTDEGPGIPDHERAVLRHGEETDLVHGSGLGFWLVRTVVRRIGGHLRVADAPNGSGSVVTVYVPIVEETNNGEW</sequence>
<dbReference type="InterPro" id="IPR005467">
    <property type="entry name" value="His_kinase_dom"/>
</dbReference>
<dbReference type="SUPFAM" id="SSF55874">
    <property type="entry name" value="ATPase domain of HSP90 chaperone/DNA topoisomerase II/histidine kinase"/>
    <property type="match status" value="1"/>
</dbReference>
<gene>
    <name evidence="2" type="ORF">ELS19_09920</name>
</gene>
<organism evidence="2 3">
    <name type="scientific">Halogeometricum borinquense</name>
    <dbReference type="NCBI Taxonomy" id="60847"/>
    <lineage>
        <taxon>Archaea</taxon>
        <taxon>Methanobacteriati</taxon>
        <taxon>Methanobacteriota</taxon>
        <taxon>Stenosarchaea group</taxon>
        <taxon>Halobacteria</taxon>
        <taxon>Halobacteriales</taxon>
        <taxon>Haloferacaceae</taxon>
        <taxon>Halogeometricum</taxon>
    </lineage>
</organism>
<dbReference type="InterPro" id="IPR004358">
    <property type="entry name" value="Sig_transdc_His_kin-like_C"/>
</dbReference>
<dbReference type="GeneID" id="9993010"/>
<name>A0A482TG68_9EURY</name>
<dbReference type="PROSITE" id="PS50109">
    <property type="entry name" value="HIS_KIN"/>
    <property type="match status" value="1"/>
</dbReference>
<dbReference type="InterPro" id="IPR003594">
    <property type="entry name" value="HATPase_dom"/>
</dbReference>
<dbReference type="Pfam" id="PF02518">
    <property type="entry name" value="HATPase_c"/>
    <property type="match status" value="1"/>
</dbReference>
<protein>
    <submittedName>
        <fullName evidence="2">PAS domain-containing sensor histidine kinase</fullName>
    </submittedName>
</protein>
<keyword evidence="2" id="KW-0418">Kinase</keyword>
<evidence type="ECO:0000313" key="3">
    <source>
        <dbReference type="Proteomes" id="UP000294028"/>
    </source>
</evidence>
<dbReference type="Pfam" id="PF13426">
    <property type="entry name" value="PAS_9"/>
    <property type="match status" value="1"/>
</dbReference>
<dbReference type="OMA" id="PRVEIEC"/>
<dbReference type="Gene3D" id="3.30.565.10">
    <property type="entry name" value="Histidine kinase-like ATPase, C-terminal domain"/>
    <property type="match status" value="1"/>
</dbReference>
<dbReference type="InterPro" id="IPR000014">
    <property type="entry name" value="PAS"/>
</dbReference>
<dbReference type="GO" id="GO:0016301">
    <property type="term" value="F:kinase activity"/>
    <property type="evidence" value="ECO:0007669"/>
    <property type="project" value="UniProtKB-KW"/>
</dbReference>
<dbReference type="PRINTS" id="PR00344">
    <property type="entry name" value="BCTRLSENSOR"/>
</dbReference>
<proteinExistence type="predicted"/>
<feature type="domain" description="Histidine kinase" evidence="1">
    <location>
        <begin position="139"/>
        <end position="343"/>
    </location>
</feature>